<feature type="compositionally biased region" description="Polar residues" evidence="1">
    <location>
        <begin position="56"/>
        <end position="70"/>
    </location>
</feature>
<dbReference type="AlphaFoldDB" id="A0A1A6GZC7"/>
<proteinExistence type="predicted"/>
<organism evidence="2 3">
    <name type="scientific">Neotoma lepida</name>
    <name type="common">Desert woodrat</name>
    <dbReference type="NCBI Taxonomy" id="56216"/>
    <lineage>
        <taxon>Eukaryota</taxon>
        <taxon>Metazoa</taxon>
        <taxon>Chordata</taxon>
        <taxon>Craniata</taxon>
        <taxon>Vertebrata</taxon>
        <taxon>Euteleostomi</taxon>
        <taxon>Mammalia</taxon>
        <taxon>Eutheria</taxon>
        <taxon>Euarchontoglires</taxon>
        <taxon>Glires</taxon>
        <taxon>Rodentia</taxon>
        <taxon>Myomorpha</taxon>
        <taxon>Muroidea</taxon>
        <taxon>Cricetidae</taxon>
        <taxon>Neotominae</taxon>
        <taxon>Neotoma</taxon>
    </lineage>
</organism>
<reference evidence="2 3" key="1">
    <citation type="submission" date="2016-06" db="EMBL/GenBank/DDBJ databases">
        <title>The Draft Genome Sequence and Annotation of the Desert Woodrat Neotoma lepida.</title>
        <authorList>
            <person name="Campbell M."/>
            <person name="Oakeson K.F."/>
            <person name="Yandell M."/>
            <person name="Halpert J.R."/>
            <person name="Dearing D."/>
        </authorList>
    </citation>
    <scope>NUCLEOTIDE SEQUENCE [LARGE SCALE GENOMIC DNA]</scope>
    <source>
        <strain evidence="2">417</strain>
        <tissue evidence="2">Liver</tissue>
    </source>
</reference>
<comment type="caution">
    <text evidence="2">The sequence shown here is derived from an EMBL/GenBank/DDBJ whole genome shotgun (WGS) entry which is preliminary data.</text>
</comment>
<feature type="region of interest" description="Disordered" evidence="1">
    <location>
        <begin position="30"/>
        <end position="87"/>
    </location>
</feature>
<name>A0A1A6GZC7_NEOLE</name>
<evidence type="ECO:0000313" key="3">
    <source>
        <dbReference type="Proteomes" id="UP000092124"/>
    </source>
</evidence>
<evidence type="ECO:0000256" key="1">
    <source>
        <dbReference type="SAM" id="MobiDB-lite"/>
    </source>
</evidence>
<evidence type="ECO:0000313" key="2">
    <source>
        <dbReference type="EMBL" id="OBS71334.1"/>
    </source>
</evidence>
<protein>
    <submittedName>
        <fullName evidence="2">Uncharacterized protein</fullName>
    </submittedName>
</protein>
<dbReference type="EMBL" id="LZPO01058615">
    <property type="protein sequence ID" value="OBS71334.1"/>
    <property type="molecule type" value="Genomic_DNA"/>
</dbReference>
<gene>
    <name evidence="2" type="ORF">A6R68_00167</name>
</gene>
<dbReference type="Proteomes" id="UP000092124">
    <property type="component" value="Unassembled WGS sequence"/>
</dbReference>
<sequence length="87" mass="9363">MPVPVGTCPKPHILSNLPCLCTSPTHPRLWGRGCPPPSSKKQHTRAGASSYEEPITPSTVSSLLQGQLRESTGAPWLGSEEENTEKE</sequence>
<keyword evidence="3" id="KW-1185">Reference proteome</keyword>
<accession>A0A1A6GZC7</accession>